<keyword evidence="2" id="KW-0540">Nuclease</keyword>
<organism evidence="7">
    <name type="scientific">hydrothermal vent metagenome</name>
    <dbReference type="NCBI Taxonomy" id="652676"/>
    <lineage>
        <taxon>unclassified sequences</taxon>
        <taxon>metagenomes</taxon>
        <taxon>ecological metagenomes</taxon>
    </lineage>
</organism>
<dbReference type="GO" id="GO:0006308">
    <property type="term" value="P:DNA catabolic process"/>
    <property type="evidence" value="ECO:0007669"/>
    <property type="project" value="InterPro"/>
</dbReference>
<keyword evidence="3 7" id="KW-0378">Hydrolase</keyword>
<reference evidence="7" key="1">
    <citation type="submission" date="2018-06" db="EMBL/GenBank/DDBJ databases">
        <authorList>
            <person name="Zhirakovskaya E."/>
        </authorList>
    </citation>
    <scope>NUCLEOTIDE SEQUENCE</scope>
</reference>
<dbReference type="GO" id="GO:0008855">
    <property type="term" value="F:exodeoxyribonuclease VII activity"/>
    <property type="evidence" value="ECO:0007669"/>
    <property type="project" value="UniProtKB-EC"/>
</dbReference>
<proteinExistence type="inferred from homology"/>
<dbReference type="InterPro" id="IPR020579">
    <property type="entry name" value="Exonuc_VII_lsu_C"/>
</dbReference>
<dbReference type="NCBIfam" id="TIGR00237">
    <property type="entry name" value="xseA"/>
    <property type="match status" value="1"/>
</dbReference>
<dbReference type="PANTHER" id="PTHR30008">
    <property type="entry name" value="EXODEOXYRIBONUCLEASE 7 LARGE SUBUNIT"/>
    <property type="match status" value="1"/>
</dbReference>
<dbReference type="PANTHER" id="PTHR30008:SF0">
    <property type="entry name" value="EXODEOXYRIBONUCLEASE 7 LARGE SUBUNIT"/>
    <property type="match status" value="1"/>
</dbReference>
<dbReference type="GO" id="GO:0003676">
    <property type="term" value="F:nucleic acid binding"/>
    <property type="evidence" value="ECO:0007669"/>
    <property type="project" value="InterPro"/>
</dbReference>
<evidence type="ECO:0000256" key="4">
    <source>
        <dbReference type="ARBA" id="ARBA00022839"/>
    </source>
</evidence>
<keyword evidence="4" id="KW-0269">Exonuclease</keyword>
<evidence type="ECO:0000259" key="6">
    <source>
        <dbReference type="Pfam" id="PF13742"/>
    </source>
</evidence>
<evidence type="ECO:0000259" key="5">
    <source>
        <dbReference type="Pfam" id="PF02601"/>
    </source>
</evidence>
<dbReference type="InterPro" id="IPR025824">
    <property type="entry name" value="OB-fold_nuc-bd_dom"/>
</dbReference>
<feature type="domain" description="OB-fold nucleic acid binding" evidence="6">
    <location>
        <begin position="12"/>
        <end position="104"/>
    </location>
</feature>
<dbReference type="EC" id="3.1.11.6" evidence="7"/>
<dbReference type="InterPro" id="IPR003753">
    <property type="entry name" value="Exonuc_VII_L"/>
</dbReference>
<dbReference type="CDD" id="cd04489">
    <property type="entry name" value="ExoVII_LU_OBF"/>
    <property type="match status" value="1"/>
</dbReference>
<dbReference type="Pfam" id="PF02601">
    <property type="entry name" value="Exonuc_VII_L"/>
    <property type="match status" value="1"/>
</dbReference>
<evidence type="ECO:0000256" key="1">
    <source>
        <dbReference type="ARBA" id="ARBA00022490"/>
    </source>
</evidence>
<keyword evidence="1" id="KW-0963">Cytoplasm</keyword>
<dbReference type="Pfam" id="PF13742">
    <property type="entry name" value="tRNA_anti_2"/>
    <property type="match status" value="1"/>
</dbReference>
<dbReference type="AlphaFoldDB" id="A0A3B1CWJ6"/>
<sequence>MDLFSQYEETVLTVSEITDSVKRLLESSFSGLKIVGEISNFKAHFSGHWYFTLKDANAQISCTMWRGNNSRVFFTPQDGMKVIVNGNITVYPPRGNYQVDVKTMSVAGEGELQAAFEKLKKRLSDEGLFDEELKKDIPEFPNKIGIVTAIDSAAFRDMVSVASRRFPLVELLVASSRVQGEGAAEEIARNIELLDSRDDIDLIIIGRGGGSLEDLWAFNEEIVARAIFNCSIPVISGVGHEIDFTIADFVSDLRAPTPTAAMELATPDQAEIFGFIDDFSYTSTNNIFSIINNHKESVENITSSYGFRAYDSVIKNKAQNLDNLIYRIQNSTEQLVKKYKNILDQNRSLLEQHNVEKILKKGFVLVKQDENYILRAKDFDKTKETDLKFYDNEIKIK</sequence>
<evidence type="ECO:0000313" key="7">
    <source>
        <dbReference type="EMBL" id="VAX28358.1"/>
    </source>
</evidence>
<protein>
    <submittedName>
        <fullName evidence="7">Exodeoxyribonuclease VII large subunit</fullName>
        <ecNumber evidence="7">3.1.11.6</ecNumber>
    </submittedName>
</protein>
<dbReference type="GO" id="GO:0009318">
    <property type="term" value="C:exodeoxyribonuclease VII complex"/>
    <property type="evidence" value="ECO:0007669"/>
    <property type="project" value="InterPro"/>
</dbReference>
<dbReference type="EMBL" id="UOGD01000409">
    <property type="protein sequence ID" value="VAX28358.1"/>
    <property type="molecule type" value="Genomic_DNA"/>
</dbReference>
<gene>
    <name evidence="7" type="ORF">MNBD_IGNAVI01-1017</name>
</gene>
<accession>A0A3B1CWJ6</accession>
<feature type="domain" description="Exonuclease VII large subunit C-terminal" evidence="5">
    <location>
        <begin position="128"/>
        <end position="344"/>
    </location>
</feature>
<name>A0A3B1CWJ6_9ZZZZ</name>
<dbReference type="HAMAP" id="MF_00378">
    <property type="entry name" value="Exonuc_7_L"/>
    <property type="match status" value="1"/>
</dbReference>
<evidence type="ECO:0000256" key="2">
    <source>
        <dbReference type="ARBA" id="ARBA00022722"/>
    </source>
</evidence>
<evidence type="ECO:0000256" key="3">
    <source>
        <dbReference type="ARBA" id="ARBA00022801"/>
    </source>
</evidence>